<proteinExistence type="predicted"/>
<evidence type="ECO:0000256" key="1">
    <source>
        <dbReference type="SAM" id="Coils"/>
    </source>
</evidence>
<feature type="coiled-coil region" evidence="1">
    <location>
        <begin position="232"/>
        <end position="259"/>
    </location>
</feature>
<evidence type="ECO:0000256" key="2">
    <source>
        <dbReference type="SAM" id="MobiDB-lite"/>
    </source>
</evidence>
<name>A0A6L2N8I4_TANCI</name>
<feature type="compositionally biased region" description="Pro residues" evidence="2">
    <location>
        <begin position="289"/>
        <end position="300"/>
    </location>
</feature>
<evidence type="ECO:0000313" key="3">
    <source>
        <dbReference type="EMBL" id="GEU81402.1"/>
    </source>
</evidence>
<organism evidence="3">
    <name type="scientific">Tanacetum cinerariifolium</name>
    <name type="common">Dalmatian daisy</name>
    <name type="synonym">Chrysanthemum cinerariifolium</name>
    <dbReference type="NCBI Taxonomy" id="118510"/>
    <lineage>
        <taxon>Eukaryota</taxon>
        <taxon>Viridiplantae</taxon>
        <taxon>Streptophyta</taxon>
        <taxon>Embryophyta</taxon>
        <taxon>Tracheophyta</taxon>
        <taxon>Spermatophyta</taxon>
        <taxon>Magnoliopsida</taxon>
        <taxon>eudicotyledons</taxon>
        <taxon>Gunneridae</taxon>
        <taxon>Pentapetalae</taxon>
        <taxon>asterids</taxon>
        <taxon>campanulids</taxon>
        <taxon>Asterales</taxon>
        <taxon>Asteraceae</taxon>
        <taxon>Asteroideae</taxon>
        <taxon>Anthemideae</taxon>
        <taxon>Anthemidinae</taxon>
        <taxon>Tanacetum</taxon>
    </lineage>
</organism>
<feature type="region of interest" description="Disordered" evidence="2">
    <location>
        <begin position="178"/>
        <end position="197"/>
    </location>
</feature>
<keyword evidence="1" id="KW-0175">Coiled coil</keyword>
<feature type="region of interest" description="Disordered" evidence="2">
    <location>
        <begin position="1"/>
        <end position="29"/>
    </location>
</feature>
<gene>
    <name evidence="3" type="ORF">Tci_053380</name>
</gene>
<protein>
    <submittedName>
        <fullName evidence="3">Uncharacterized protein</fullName>
    </submittedName>
</protein>
<comment type="caution">
    <text evidence="3">The sequence shown here is derived from an EMBL/GenBank/DDBJ whole genome shotgun (WGS) entry which is preliminary data.</text>
</comment>
<feature type="region of interest" description="Disordered" evidence="2">
    <location>
        <begin position="51"/>
        <end position="120"/>
    </location>
</feature>
<dbReference type="EMBL" id="BKCJ010008272">
    <property type="protein sequence ID" value="GEU81402.1"/>
    <property type="molecule type" value="Genomic_DNA"/>
</dbReference>
<feature type="compositionally biased region" description="Low complexity" evidence="2">
    <location>
        <begin position="275"/>
        <end position="287"/>
    </location>
</feature>
<dbReference type="AlphaFoldDB" id="A0A6L2N8I4"/>
<feature type="compositionally biased region" description="Basic and acidic residues" evidence="2">
    <location>
        <begin position="9"/>
        <end position="29"/>
    </location>
</feature>
<feature type="compositionally biased region" description="Low complexity" evidence="2">
    <location>
        <begin position="307"/>
        <end position="322"/>
    </location>
</feature>
<feature type="region of interest" description="Disordered" evidence="2">
    <location>
        <begin position="272"/>
        <end position="379"/>
    </location>
</feature>
<sequence length="379" mass="41189">MDESVAEDIPAKEPRVGDEEADVQRALEESMKSMYDVPRGPLLPVVIMEPESGKLSTALRGAEKGQREYSKEYYEEVVPRADVGGQGEGQTGPDPGQARPDPSNAEASQPMPSPVVHAGSDRFTTTAYPKVQENLKLTVEEQVLLEEPASSSGTLSFLQHLTKDLSFGDLFFSDKPSEADNDKATAETKAESMVPKSPKVHQLLKVTATETTTTTTITLLPPPYQQQQRIAKAMMMKRIDELEHIMANLIQENKRLEQRDLPEADMKEILHQRPSGASGSSEAYGSSQVPPPPPTPPPPSTNQEGQSKGSASPSSSKIAASAEYQAWTTTDIRLRPSISLTPADLQMDKDMAPNEQAQSSDDEDITPRVFGSLTSSINS</sequence>
<reference evidence="3" key="1">
    <citation type="journal article" date="2019" name="Sci. Rep.">
        <title>Draft genome of Tanacetum cinerariifolium, the natural source of mosquito coil.</title>
        <authorList>
            <person name="Yamashiro T."/>
            <person name="Shiraishi A."/>
            <person name="Satake H."/>
            <person name="Nakayama K."/>
        </authorList>
    </citation>
    <scope>NUCLEOTIDE SEQUENCE</scope>
</reference>
<accession>A0A6L2N8I4</accession>
<feature type="compositionally biased region" description="Basic and acidic residues" evidence="2">
    <location>
        <begin position="178"/>
        <end position="190"/>
    </location>
</feature>
<feature type="compositionally biased region" description="Basic and acidic residues" evidence="2">
    <location>
        <begin position="61"/>
        <end position="79"/>
    </location>
</feature>